<evidence type="ECO:0000313" key="1">
    <source>
        <dbReference type="EMBL" id="KAH7546583.1"/>
    </source>
</evidence>
<sequence length="102" mass="11706">MSRIPSPLLEMCFAKLFHEEQRCATRSMLERKNHQTTNLVKVAYAAQAKPSHWIADRRRRPQNWTFQALHALYFSSTLGNDSSFVFGPDSSSRTSNLTFEVG</sequence>
<comment type="caution">
    <text evidence="1">The sequence shown here is derived from an EMBL/GenBank/DDBJ whole genome shotgun (WGS) entry which is preliminary data.</text>
</comment>
<reference evidence="1" key="1">
    <citation type="journal article" date="2021" name="Front. Plant Sci.">
        <title>Chromosome-Scale Genome Assembly for Chinese Sour Jujube and Insights Into Its Genome Evolution and Domestication Signature.</title>
        <authorList>
            <person name="Shen L.-Y."/>
            <person name="Luo H."/>
            <person name="Wang X.-L."/>
            <person name="Wang X.-M."/>
            <person name="Qiu X.-J."/>
            <person name="Liu H."/>
            <person name="Zhou S.-S."/>
            <person name="Jia K.-H."/>
            <person name="Nie S."/>
            <person name="Bao Y.-T."/>
            <person name="Zhang R.-G."/>
            <person name="Yun Q.-Z."/>
            <person name="Chai Y.-H."/>
            <person name="Lu J.-Y."/>
            <person name="Li Y."/>
            <person name="Zhao S.-W."/>
            <person name="Mao J.-F."/>
            <person name="Jia S.-G."/>
            <person name="Mao Y.-M."/>
        </authorList>
    </citation>
    <scope>NUCLEOTIDE SEQUENCE</scope>
    <source>
        <strain evidence="1">AT0</strain>
        <tissue evidence="1">Leaf</tissue>
    </source>
</reference>
<name>A0A978W3P9_ZIZJJ</name>
<evidence type="ECO:0000313" key="2">
    <source>
        <dbReference type="Proteomes" id="UP000813462"/>
    </source>
</evidence>
<dbReference type="Proteomes" id="UP000813462">
    <property type="component" value="Unassembled WGS sequence"/>
</dbReference>
<dbReference type="AlphaFoldDB" id="A0A978W3P9"/>
<organism evidence="1 2">
    <name type="scientific">Ziziphus jujuba var. spinosa</name>
    <dbReference type="NCBI Taxonomy" id="714518"/>
    <lineage>
        <taxon>Eukaryota</taxon>
        <taxon>Viridiplantae</taxon>
        <taxon>Streptophyta</taxon>
        <taxon>Embryophyta</taxon>
        <taxon>Tracheophyta</taxon>
        <taxon>Spermatophyta</taxon>
        <taxon>Magnoliopsida</taxon>
        <taxon>eudicotyledons</taxon>
        <taxon>Gunneridae</taxon>
        <taxon>Pentapetalae</taxon>
        <taxon>rosids</taxon>
        <taxon>fabids</taxon>
        <taxon>Rosales</taxon>
        <taxon>Rhamnaceae</taxon>
        <taxon>Paliureae</taxon>
        <taxon>Ziziphus</taxon>
    </lineage>
</organism>
<gene>
    <name evidence="1" type="ORF">FEM48_Zijuj01G0216300</name>
</gene>
<proteinExistence type="predicted"/>
<protein>
    <submittedName>
        <fullName evidence="1">Uncharacterized protein</fullName>
    </submittedName>
</protein>
<accession>A0A978W3P9</accession>
<dbReference type="EMBL" id="JAEACU010000001">
    <property type="protein sequence ID" value="KAH7546583.1"/>
    <property type="molecule type" value="Genomic_DNA"/>
</dbReference>